<dbReference type="PANTHER" id="PTHR16099">
    <property type="entry name" value="8-OXO-DGTP DIPHOSPHATES NUDT15"/>
    <property type="match status" value="1"/>
</dbReference>
<dbReference type="OrthoDB" id="2338662at2759"/>
<dbReference type="Gene3D" id="3.90.79.10">
    <property type="entry name" value="Nucleoside Triphosphate Pyrophosphohydrolase"/>
    <property type="match status" value="1"/>
</dbReference>
<dbReference type="PANTHER" id="PTHR16099:SF5">
    <property type="entry name" value="NUCLEOTIDE TRIPHOSPHATE DIPHOSPHATASE NUDT15"/>
    <property type="match status" value="1"/>
</dbReference>
<sequence>MYHDSTSTVAYRSSGALSTPSMRATSLLIAATAAIGTAQAAIGGLSGLHTDIPRWCGKAYESAYSSFDPGGQLYAPDPSRDLLLNLQLVTRHSIYDSSERAGAFIVDARLSYIHGSLYTRPFSAHAGLSYAHNSTYTSPTATEYLSNVTHHFAQLEIEIRVAATNQLLVMGAIPVGSSNNILEFDLNDFTPRREPYEVVLYGRTASDHANWSYTASTELYYLPAKYNGSTVKIDNLHGGMLVANHATGYAFEPLVPFGFYTSCSGYLNHSLANVAAYKNLGFNAINPVCSLEDGDLGYLFDWLDGEQLWYQYDMRNSYLNLTAVAEQIPLIKDRSSLLSWFTAHEPDGIQTALNGTRLAYDLLKREDPYHPTGLVLNCANYYFEEYTSGTDYIMQDAYPVGINATFSKWNTICNATYGCCGCDDCLGELRVRTFFLCSSIGYAESAETILTIHFPMPGLGNWQKPLWSVLQVFDGEGHWSREPTPEETWVMMVLSFNHKAKAIMSWIFPASEMHELAHGKMAKVASTGLVSHFLLAADPVQIAIPGRPLLDVSYWQVGDKVMVGLANLEYIGINSTVSVHLPMHIRRIESQPWGNLSWSFEDGVIVIQGLSALSTSFVVIHVGNQPVNVGVGVFVFQSHDDNHFVIGRRKGSSGAGTYALPGGHLEHGESFEDCAIREVKEETGLDVDDVRFLTAVNSVFSETGKHYVTVFMTAMARDRGSMPQLLEPEKCDGWSWSTFDELRAMPGRGHELFLPMHSLMQQRPAICDKLERGPTALSPT</sequence>
<feature type="domain" description="Nudix hydrolase" evidence="2">
    <location>
        <begin position="626"/>
        <end position="759"/>
    </location>
</feature>
<dbReference type="InterPro" id="IPR015797">
    <property type="entry name" value="NUDIX_hydrolase-like_dom_sf"/>
</dbReference>
<reference evidence="3 4" key="2">
    <citation type="journal article" date="2021" name="Curr. Genet.">
        <title>Genetic response to nitrogen starvation in the aggressive Eucalyptus foliar pathogen Teratosphaeria destructans.</title>
        <authorList>
            <person name="Havenga M."/>
            <person name="Wingfield B.D."/>
            <person name="Wingfield M.J."/>
            <person name="Dreyer L.L."/>
            <person name="Roets F."/>
            <person name="Aylward J."/>
        </authorList>
    </citation>
    <scope>NUCLEOTIDE SEQUENCE [LARGE SCALE GENOMIC DNA]</scope>
    <source>
        <strain evidence="3">CMW44962</strain>
    </source>
</reference>
<dbReference type="GO" id="GO:0005829">
    <property type="term" value="C:cytosol"/>
    <property type="evidence" value="ECO:0007669"/>
    <property type="project" value="TreeGrafter"/>
</dbReference>
<dbReference type="SUPFAM" id="SSF55811">
    <property type="entry name" value="Nudix"/>
    <property type="match status" value="1"/>
</dbReference>
<protein>
    <recommendedName>
        <fullName evidence="2">Nudix hydrolase domain-containing protein</fullName>
    </recommendedName>
</protein>
<proteinExistence type="predicted"/>
<evidence type="ECO:0000259" key="2">
    <source>
        <dbReference type="PROSITE" id="PS51462"/>
    </source>
</evidence>
<dbReference type="InterPro" id="IPR020084">
    <property type="entry name" value="NUDIX_hydrolase_CS"/>
</dbReference>
<gene>
    <name evidence="3" type="ORF">Tdes44962_MAKER03885</name>
</gene>
<dbReference type="PROSITE" id="PS00893">
    <property type="entry name" value="NUDIX_BOX"/>
    <property type="match status" value="1"/>
</dbReference>
<dbReference type="Proteomes" id="UP001138500">
    <property type="component" value="Unassembled WGS sequence"/>
</dbReference>
<keyword evidence="1" id="KW-0378">Hydrolase</keyword>
<dbReference type="GO" id="GO:0035539">
    <property type="term" value="F:8-oxo-7,8-dihydrodeoxyguanosine triphosphate pyrophosphatase activity"/>
    <property type="evidence" value="ECO:0007669"/>
    <property type="project" value="TreeGrafter"/>
</dbReference>
<dbReference type="PROSITE" id="PS51462">
    <property type="entry name" value="NUDIX"/>
    <property type="match status" value="1"/>
</dbReference>
<dbReference type="FunFam" id="3.90.79.10:FF:000060">
    <property type="entry name" value="Nudix hydrolase 1"/>
    <property type="match status" value="1"/>
</dbReference>
<dbReference type="Pfam" id="PF00293">
    <property type="entry name" value="NUDIX"/>
    <property type="match status" value="1"/>
</dbReference>
<dbReference type="InterPro" id="IPR020476">
    <property type="entry name" value="Nudix_hydrolase"/>
</dbReference>
<evidence type="ECO:0000313" key="4">
    <source>
        <dbReference type="Proteomes" id="UP001138500"/>
    </source>
</evidence>
<keyword evidence="4" id="KW-1185">Reference proteome</keyword>
<accession>A0A9W7SNQ0</accession>
<reference evidence="3 4" key="1">
    <citation type="journal article" date="2018" name="IMA Fungus">
        <title>IMA Genome-F 10: Nine draft genome sequences of Claviceps purpurea s.lat., including C. arundinis, C. humidiphila, and C. cf. spartinae, pseudomolecules for the pitch canker pathogen Fusarium circinatum, draft genome of Davidsoniella eucalypti, Grosmannia galeiformis, Quambalaria eucalypti, and Teratosphaeria destructans.</title>
        <authorList>
            <person name="Wingfield B.D."/>
            <person name="Liu M."/>
            <person name="Nguyen H.D."/>
            <person name="Lane F.A."/>
            <person name="Morgan S.W."/>
            <person name="De Vos L."/>
            <person name="Wilken P.M."/>
            <person name="Duong T.A."/>
            <person name="Aylward J."/>
            <person name="Coetzee M.P."/>
            <person name="Dadej K."/>
            <person name="De Beer Z.W."/>
            <person name="Findlay W."/>
            <person name="Havenga M."/>
            <person name="Kolarik M."/>
            <person name="Menzies J.G."/>
            <person name="Naidoo K."/>
            <person name="Pochopski O."/>
            <person name="Shoukouhi P."/>
            <person name="Santana Q.C."/>
            <person name="Seifert K.A."/>
            <person name="Soal N."/>
            <person name="Steenkamp E.T."/>
            <person name="Tatham C.T."/>
            <person name="van der Nest M.A."/>
            <person name="Wingfield M.J."/>
        </authorList>
    </citation>
    <scope>NUCLEOTIDE SEQUENCE [LARGE SCALE GENOMIC DNA]</scope>
    <source>
        <strain evidence="3">CMW44962</strain>
    </source>
</reference>
<dbReference type="AlphaFoldDB" id="A0A9W7SNQ0"/>
<name>A0A9W7SNQ0_9PEZI</name>
<dbReference type="PRINTS" id="PR00502">
    <property type="entry name" value="NUDIXFAMILY"/>
</dbReference>
<dbReference type="EMBL" id="RIBY02002056">
    <property type="protein sequence ID" value="KAH9825961.1"/>
    <property type="molecule type" value="Genomic_DNA"/>
</dbReference>
<organism evidence="3 4">
    <name type="scientific">Teratosphaeria destructans</name>
    <dbReference type="NCBI Taxonomy" id="418781"/>
    <lineage>
        <taxon>Eukaryota</taxon>
        <taxon>Fungi</taxon>
        <taxon>Dikarya</taxon>
        <taxon>Ascomycota</taxon>
        <taxon>Pezizomycotina</taxon>
        <taxon>Dothideomycetes</taxon>
        <taxon>Dothideomycetidae</taxon>
        <taxon>Mycosphaerellales</taxon>
        <taxon>Teratosphaeriaceae</taxon>
        <taxon>Teratosphaeria</taxon>
    </lineage>
</organism>
<comment type="caution">
    <text evidence="3">The sequence shown here is derived from an EMBL/GenBank/DDBJ whole genome shotgun (WGS) entry which is preliminary data.</text>
</comment>
<dbReference type="GO" id="GO:0006203">
    <property type="term" value="P:dGTP catabolic process"/>
    <property type="evidence" value="ECO:0007669"/>
    <property type="project" value="TreeGrafter"/>
</dbReference>
<dbReference type="CDD" id="cd04678">
    <property type="entry name" value="NUDIX_MTH2_Nudt15"/>
    <property type="match status" value="1"/>
</dbReference>
<evidence type="ECO:0000256" key="1">
    <source>
        <dbReference type="ARBA" id="ARBA00022801"/>
    </source>
</evidence>
<dbReference type="InterPro" id="IPR000086">
    <property type="entry name" value="NUDIX_hydrolase_dom"/>
</dbReference>
<evidence type="ECO:0000313" key="3">
    <source>
        <dbReference type="EMBL" id="KAH9825961.1"/>
    </source>
</evidence>